<dbReference type="RefSeq" id="WP_069850167.1">
    <property type="nucleotide sequence ID" value="NZ_CP014859.1"/>
</dbReference>
<evidence type="ECO:0000313" key="2">
    <source>
        <dbReference type="EMBL" id="AOS64092.1"/>
    </source>
</evidence>
<dbReference type="AlphaFoldDB" id="A0AAC9HR49"/>
<organism evidence="2 3">
    <name type="scientific">Actinoalloteichus hymeniacidonis</name>
    <dbReference type="NCBI Taxonomy" id="340345"/>
    <lineage>
        <taxon>Bacteria</taxon>
        <taxon>Bacillati</taxon>
        <taxon>Actinomycetota</taxon>
        <taxon>Actinomycetes</taxon>
        <taxon>Pseudonocardiales</taxon>
        <taxon>Pseudonocardiaceae</taxon>
        <taxon>Actinoalloteichus</taxon>
    </lineage>
</organism>
<gene>
    <name evidence="2" type="ORF">TL08_16460</name>
</gene>
<name>A0AAC9HR49_9PSEU</name>
<proteinExistence type="predicted"/>
<dbReference type="InterPro" id="IPR008979">
    <property type="entry name" value="Galactose-bd-like_sf"/>
</dbReference>
<dbReference type="InterPro" id="IPR000421">
    <property type="entry name" value="FA58C"/>
</dbReference>
<evidence type="ECO:0000313" key="3">
    <source>
        <dbReference type="Proteomes" id="UP000095210"/>
    </source>
</evidence>
<protein>
    <recommendedName>
        <fullName evidence="1">F5/8 type C domain-containing protein</fullName>
    </recommendedName>
</protein>
<feature type="domain" description="F5/8 type C" evidence="1">
    <location>
        <begin position="133"/>
        <end position="284"/>
    </location>
</feature>
<accession>A0AAC9HR49</accession>
<dbReference type="PROSITE" id="PS50022">
    <property type="entry name" value="FA58C_3"/>
    <property type="match status" value="1"/>
</dbReference>
<sequence>MQRSVVLGVATSVTLIGLLLMDPARRPNGSGSIALTATPGRVQVVGLECLPTPVDIGMTNTGTTGRDVEAELTAAEPIDLGRRTISSWLPGRQPGHTVRTPLWLTVPRDAEPGDYDVTVRVDRTRLTVPVEILPLPDMDKGDNLALGEAAAASSTREGFRACGAVDGDTDSTSWRIGTGWTDGTRGEFPDDYTVTLPGPTSIGRVTLYTLDTERRPAADVGLRDWDVLVRIDGEWTTVAEVRGNERRRVDSRFDTVRGDAVRIVALDSNDHANSRIVELEVYAA</sequence>
<dbReference type="SUPFAM" id="SSF49785">
    <property type="entry name" value="Galactose-binding domain-like"/>
    <property type="match status" value="1"/>
</dbReference>
<keyword evidence="3" id="KW-1185">Reference proteome</keyword>
<dbReference type="Proteomes" id="UP000095210">
    <property type="component" value="Chromosome"/>
</dbReference>
<dbReference type="KEGG" id="ahm:TL08_16460"/>
<evidence type="ECO:0000259" key="1">
    <source>
        <dbReference type="PROSITE" id="PS50022"/>
    </source>
</evidence>
<dbReference type="Gene3D" id="2.60.120.260">
    <property type="entry name" value="Galactose-binding domain-like"/>
    <property type="match status" value="1"/>
</dbReference>
<dbReference type="Pfam" id="PF00754">
    <property type="entry name" value="F5_F8_type_C"/>
    <property type="match status" value="1"/>
</dbReference>
<dbReference type="EMBL" id="CP014859">
    <property type="protein sequence ID" value="AOS64092.1"/>
    <property type="molecule type" value="Genomic_DNA"/>
</dbReference>
<reference evidence="3" key="1">
    <citation type="submission" date="2016-03" db="EMBL/GenBank/DDBJ databases">
        <title>Complete genome sequence of the type strain Actinoalloteichus hymeniacidonis DSM 45092.</title>
        <authorList>
            <person name="Schaffert L."/>
            <person name="Albersmeier A."/>
            <person name="Winkler A."/>
            <person name="Kalinowski J."/>
            <person name="Zotchev S."/>
            <person name="Ruckert C."/>
        </authorList>
    </citation>
    <scope>NUCLEOTIDE SEQUENCE [LARGE SCALE GENOMIC DNA]</scope>
    <source>
        <strain evidence="3">HPA177(T) (DSM 45092(T))</strain>
    </source>
</reference>